<feature type="binding site" evidence="10">
    <location>
        <position position="212"/>
    </location>
    <ligand>
        <name>NADP(+)</name>
        <dbReference type="ChEBI" id="CHEBI:58349"/>
    </ligand>
</feature>
<dbReference type="InterPro" id="IPR036188">
    <property type="entry name" value="FAD/NAD-bd_sf"/>
</dbReference>
<dbReference type="InterPro" id="IPR021163">
    <property type="entry name" value="Ferredox_Rdtase_adrenod"/>
</dbReference>
<dbReference type="InterPro" id="IPR055275">
    <property type="entry name" value="Ferredox_Rdtase"/>
</dbReference>
<accession>A0A841IPQ4</accession>
<comment type="similarity">
    <text evidence="2">Belongs to the ferredoxin--NADP reductase type 1 family.</text>
</comment>
<dbReference type="Gene3D" id="3.40.50.720">
    <property type="entry name" value="NAD(P)-binding Rossmann-like Domain"/>
    <property type="match status" value="1"/>
</dbReference>
<dbReference type="PIRSF" id="PIRSF000362">
    <property type="entry name" value="FNR"/>
    <property type="match status" value="1"/>
</dbReference>
<evidence type="ECO:0000256" key="9">
    <source>
        <dbReference type="PIRSR" id="PIRSR000362-1"/>
    </source>
</evidence>
<evidence type="ECO:0000256" key="10">
    <source>
        <dbReference type="PIRSR" id="PIRSR000362-2"/>
    </source>
</evidence>
<feature type="binding site" evidence="9">
    <location>
        <begin position="369"/>
        <end position="371"/>
    </location>
    <ligand>
        <name>FAD</name>
        <dbReference type="ChEBI" id="CHEBI:57692"/>
    </ligand>
</feature>
<dbReference type="AlphaFoldDB" id="A0A841IPQ4"/>
<evidence type="ECO:0000256" key="7">
    <source>
        <dbReference type="ARBA" id="ARBA00023002"/>
    </source>
</evidence>
<dbReference type="PRINTS" id="PR00419">
    <property type="entry name" value="ADXRDTASE"/>
</dbReference>
<feature type="binding site" evidence="9">
    <location>
        <position position="15"/>
    </location>
    <ligand>
        <name>FAD</name>
        <dbReference type="ChEBI" id="CHEBI:57692"/>
    </ligand>
</feature>
<reference evidence="12 13" key="1">
    <citation type="submission" date="2020-08" db="EMBL/GenBank/DDBJ databases">
        <title>Genomic Encyclopedia of Type Strains, Phase III (KMG-III): the genomes of soil and plant-associated and newly described type strains.</title>
        <authorList>
            <person name="Whitman W."/>
        </authorList>
    </citation>
    <scope>NUCLEOTIDE SEQUENCE [LARGE SCALE GENOMIC DNA]</scope>
    <source>
        <strain evidence="12 13">CECT 8712</strain>
    </source>
</reference>
<organism evidence="12 13">
    <name type="scientific">Nocardiopsis algeriensis</name>
    <dbReference type="NCBI Taxonomy" id="1478215"/>
    <lineage>
        <taxon>Bacteria</taxon>
        <taxon>Bacillati</taxon>
        <taxon>Actinomycetota</taxon>
        <taxon>Actinomycetes</taxon>
        <taxon>Streptosporangiales</taxon>
        <taxon>Nocardiopsidaceae</taxon>
        <taxon>Nocardiopsis</taxon>
    </lineage>
</organism>
<keyword evidence="7 12" id="KW-0560">Oxidoreductase</keyword>
<dbReference type="GO" id="GO:0004324">
    <property type="term" value="F:ferredoxin-NADP+ reductase activity"/>
    <property type="evidence" value="ECO:0007669"/>
    <property type="project" value="UniProtKB-EC"/>
</dbReference>
<evidence type="ECO:0000256" key="4">
    <source>
        <dbReference type="ARBA" id="ARBA00022630"/>
    </source>
</evidence>
<dbReference type="Pfam" id="PF07992">
    <property type="entry name" value="Pyr_redox_2"/>
    <property type="match status" value="1"/>
</dbReference>
<keyword evidence="13" id="KW-1185">Reference proteome</keyword>
<dbReference type="PANTHER" id="PTHR48467">
    <property type="entry name" value="GLUTAMATE SYNTHASE 1 [NADH], CHLOROPLASTIC-LIKE"/>
    <property type="match status" value="1"/>
</dbReference>
<sequence length="454" mass="50107">MTRPLRVGIVGAGPAGIYAADLLTKDETLSACGTSVSIDILDKLPSPYGLVRYGVAPDHPRIKQIQGALHKILDKPQITFYGNVEYGVDLKLEDLRRHYDAVIFSTGSDRDRPLDIPGIDLPGSHGAADFVFWYDSHPDVSPSWHVDGTSVAVIGAGNVAVDVARILAKNADDLLETDITDNVHEGLRAKRITDVHVFARRGIAQCKATPMELRELDKQPGVEVVVYPEDFDMDEGSLQACEESNQVKTNVKILQNWAIRDPRGDDIRLHLHFLHSPVAVLGEDRVTGFRTERMELTGDGNVRGTGEYVDHEVQAVYRAIGYLGSPLADLPFDEERGVVPNEGGRVLDLDEKPIDGVYATGWIKRGPVGLIGHTKGDALETVGNLVADRASFTPATEPDPGAFRALLEERGVRYTTWEGWQRIEAREEELGAERGRKRLKLLTREEMTKVARQE</sequence>
<gene>
    <name evidence="12" type="ORF">FHS13_002075</name>
</gene>
<dbReference type="Gene3D" id="3.50.50.60">
    <property type="entry name" value="FAD/NAD(P)-binding domain"/>
    <property type="match status" value="1"/>
</dbReference>
<feature type="binding site" evidence="9">
    <location>
        <position position="362"/>
    </location>
    <ligand>
        <name>FAD</name>
        <dbReference type="ChEBI" id="CHEBI:57692"/>
    </ligand>
</feature>
<evidence type="ECO:0000313" key="13">
    <source>
        <dbReference type="Proteomes" id="UP000536604"/>
    </source>
</evidence>
<comment type="cofactor">
    <cofactor evidence="1 9">
        <name>FAD</name>
        <dbReference type="ChEBI" id="CHEBI:57692"/>
    </cofactor>
</comment>
<feature type="binding site" evidence="10">
    <location>
        <position position="369"/>
    </location>
    <ligand>
        <name>NADP(+)</name>
        <dbReference type="ChEBI" id="CHEBI:58349"/>
    </ligand>
</feature>
<dbReference type="SUPFAM" id="SSF51971">
    <property type="entry name" value="Nucleotide-binding domain"/>
    <property type="match status" value="1"/>
</dbReference>
<evidence type="ECO:0000256" key="3">
    <source>
        <dbReference type="ARBA" id="ARBA00013223"/>
    </source>
</evidence>
<evidence type="ECO:0000256" key="2">
    <source>
        <dbReference type="ARBA" id="ARBA00008312"/>
    </source>
</evidence>
<dbReference type="PANTHER" id="PTHR48467:SF1">
    <property type="entry name" value="GLUTAMATE SYNTHASE 1 [NADH], CHLOROPLASTIC-LIKE"/>
    <property type="match status" value="1"/>
</dbReference>
<proteinExistence type="inferred from homology"/>
<keyword evidence="4" id="KW-0285">Flavoprotein</keyword>
<comment type="catalytic activity">
    <reaction evidence="8">
        <text>2 reduced [2Fe-2S]-[ferredoxin] + NADP(+) + H(+) = 2 oxidized [2Fe-2S]-[ferredoxin] + NADPH</text>
        <dbReference type="Rhea" id="RHEA:20125"/>
        <dbReference type="Rhea" id="RHEA-COMP:10000"/>
        <dbReference type="Rhea" id="RHEA-COMP:10001"/>
        <dbReference type="ChEBI" id="CHEBI:15378"/>
        <dbReference type="ChEBI" id="CHEBI:33737"/>
        <dbReference type="ChEBI" id="CHEBI:33738"/>
        <dbReference type="ChEBI" id="CHEBI:57783"/>
        <dbReference type="ChEBI" id="CHEBI:58349"/>
        <dbReference type="EC" id="1.18.1.2"/>
    </reaction>
</comment>
<evidence type="ECO:0000313" key="12">
    <source>
        <dbReference type="EMBL" id="MBB6120124.1"/>
    </source>
</evidence>
<evidence type="ECO:0000256" key="5">
    <source>
        <dbReference type="ARBA" id="ARBA00022827"/>
    </source>
</evidence>
<feature type="binding site" evidence="9">
    <location>
        <position position="50"/>
    </location>
    <ligand>
        <name>FAD</name>
        <dbReference type="ChEBI" id="CHEBI:57692"/>
    </ligand>
</feature>
<evidence type="ECO:0000256" key="8">
    <source>
        <dbReference type="ARBA" id="ARBA00047776"/>
    </source>
</evidence>
<feature type="domain" description="FAD/NAD(P)-binding" evidence="11">
    <location>
        <begin position="7"/>
        <end position="202"/>
    </location>
</feature>
<comment type="caution">
    <text evidence="12">The sequence shown here is derived from an EMBL/GenBank/DDBJ whole genome shotgun (WGS) entry which is preliminary data.</text>
</comment>
<dbReference type="EMBL" id="JACHJO010000005">
    <property type="protein sequence ID" value="MBB6120124.1"/>
    <property type="molecule type" value="Genomic_DNA"/>
</dbReference>
<keyword evidence="6 10" id="KW-0521">NADP</keyword>
<evidence type="ECO:0000256" key="1">
    <source>
        <dbReference type="ARBA" id="ARBA00001974"/>
    </source>
</evidence>
<protein>
    <recommendedName>
        <fullName evidence="3">ferredoxin--NADP(+) reductase</fullName>
        <ecNumber evidence="3">1.18.1.2</ecNumber>
    </recommendedName>
</protein>
<dbReference type="Proteomes" id="UP000536604">
    <property type="component" value="Unassembled WGS sequence"/>
</dbReference>
<feature type="binding site" evidence="10">
    <location>
        <begin position="200"/>
        <end position="201"/>
    </location>
    <ligand>
        <name>NADP(+)</name>
        <dbReference type="ChEBI" id="CHEBI:58349"/>
    </ligand>
</feature>
<evidence type="ECO:0000256" key="6">
    <source>
        <dbReference type="ARBA" id="ARBA00022857"/>
    </source>
</evidence>
<keyword evidence="5 9" id="KW-0274">FAD</keyword>
<name>A0A841IPQ4_9ACTN</name>
<dbReference type="EC" id="1.18.1.2" evidence="3"/>
<evidence type="ECO:0000259" key="11">
    <source>
        <dbReference type="Pfam" id="PF07992"/>
    </source>
</evidence>
<dbReference type="InterPro" id="IPR023753">
    <property type="entry name" value="FAD/NAD-binding_dom"/>
</dbReference>